<dbReference type="GO" id="GO:0003700">
    <property type="term" value="F:DNA-binding transcription factor activity"/>
    <property type="evidence" value="ECO:0007669"/>
    <property type="project" value="InterPro"/>
</dbReference>
<evidence type="ECO:0000313" key="12">
    <source>
        <dbReference type="Proteomes" id="UP001267003"/>
    </source>
</evidence>
<gene>
    <name evidence="8" type="ORF">C6Y08_18175</name>
    <name evidence="9" type="ORF">D6U18_17535</name>
    <name evidence="5" type="ORF">OOJ94_09520</name>
    <name evidence="6" type="ORF">RI536_01435</name>
    <name evidence="7" type="ORF">RI555_05990</name>
</gene>
<sequence length="96" mass="11014">MALNTTFKAIADPVRRQILEELRQNRQSAGEIAAHFNLSQATVSYHLKLLRSAGLVTVTKEKNYLYYELNASVFEEMLTWLYRFSGKQGDDNNDEA</sequence>
<evidence type="ECO:0000313" key="8">
    <source>
        <dbReference type="EMBL" id="PRO88215.1"/>
    </source>
</evidence>
<dbReference type="PRINTS" id="PR00778">
    <property type="entry name" value="HTHARSR"/>
</dbReference>
<dbReference type="InterPro" id="IPR001845">
    <property type="entry name" value="HTH_ArsR_DNA-bd_dom"/>
</dbReference>
<dbReference type="SUPFAM" id="SSF46785">
    <property type="entry name" value="Winged helix' DNA-binding domain"/>
    <property type="match status" value="1"/>
</dbReference>
<evidence type="ECO:0000313" key="6">
    <source>
        <dbReference type="EMBL" id="MDT6988772.1"/>
    </source>
</evidence>
<dbReference type="EMBL" id="JAVLAQ010000001">
    <property type="protein sequence ID" value="MDT6988772.1"/>
    <property type="molecule type" value="Genomic_DNA"/>
</dbReference>
<dbReference type="Gene3D" id="1.10.10.10">
    <property type="entry name" value="Winged helix-like DNA-binding domain superfamily/Winged helix DNA-binding domain"/>
    <property type="match status" value="1"/>
</dbReference>
<dbReference type="PANTHER" id="PTHR33154:SF33">
    <property type="entry name" value="TRANSCRIPTIONAL REPRESSOR SDPR"/>
    <property type="match status" value="1"/>
</dbReference>
<keyword evidence="3" id="KW-0804">Transcription</keyword>
<reference evidence="8 10" key="1">
    <citation type="submission" date="2018-03" db="EMBL/GenBank/DDBJ databases">
        <title>Draft Genome Sequences of six Lactobacillus pentosus Strains Isolated from Brines of Traditionally Fermented Spanish-Style Green Table Olives.</title>
        <authorList>
            <person name="Calero-Delgado B."/>
            <person name="Martin-Platero A.M."/>
            <person name="Perez-Pulido A.J."/>
            <person name="Benitez-Cabello A."/>
            <person name="Casimiro-Soriguer C.S."/>
            <person name="Martinez-Bueno M."/>
            <person name="Arroyo-Lopez F.N."/>
            <person name="Rodriguez-Gomez F."/>
            <person name="Bautista-Gallego J."/>
            <person name="Garrido-Fernandez A."/>
            <person name="Jimenez-Diaz R."/>
        </authorList>
    </citation>
    <scope>NUCLEOTIDE SEQUENCE [LARGE SCALE GENOMIC DNA]</scope>
    <source>
        <strain evidence="8 10">IG2</strain>
    </source>
</reference>
<accession>A0A241RS50</accession>
<evidence type="ECO:0000313" key="11">
    <source>
        <dbReference type="Proteomes" id="UP000276249"/>
    </source>
</evidence>
<reference evidence="5" key="3">
    <citation type="submission" date="2022-11" db="EMBL/GenBank/DDBJ databases">
        <authorList>
            <person name="Wang Z."/>
        </authorList>
    </citation>
    <scope>NUCLEOTIDE SEQUENCE</scope>
    <source>
        <strain evidence="5">P2000</strain>
    </source>
</reference>
<dbReference type="Proteomes" id="UP000238378">
    <property type="component" value="Unassembled WGS sequence"/>
</dbReference>
<comment type="caution">
    <text evidence="6">The sequence shown here is derived from an EMBL/GenBank/DDBJ whole genome shotgun (WGS) entry which is preliminary data.</text>
</comment>
<organism evidence="6 12">
    <name type="scientific">Lactiplantibacillus pentosus</name>
    <name type="common">Lactobacillus pentosus</name>
    <dbReference type="NCBI Taxonomy" id="1589"/>
    <lineage>
        <taxon>Bacteria</taxon>
        <taxon>Bacillati</taxon>
        <taxon>Bacillota</taxon>
        <taxon>Bacilli</taxon>
        <taxon>Lactobacillales</taxon>
        <taxon>Lactobacillaceae</taxon>
        <taxon>Lactiplantibacillus</taxon>
    </lineage>
</organism>
<dbReference type="EMBL" id="PVOB01000420">
    <property type="protein sequence ID" value="PRO88215.1"/>
    <property type="molecule type" value="Genomic_DNA"/>
</dbReference>
<keyword evidence="2" id="KW-0238">DNA-binding</keyword>
<dbReference type="SMART" id="SM00418">
    <property type="entry name" value="HTH_ARSR"/>
    <property type="match status" value="1"/>
</dbReference>
<dbReference type="Pfam" id="PF01022">
    <property type="entry name" value="HTH_5"/>
    <property type="match status" value="1"/>
</dbReference>
<dbReference type="PANTHER" id="PTHR33154">
    <property type="entry name" value="TRANSCRIPTIONAL REGULATOR, ARSR FAMILY"/>
    <property type="match status" value="1"/>
</dbReference>
<dbReference type="Proteomes" id="UP000276249">
    <property type="component" value="Unassembled WGS sequence"/>
</dbReference>
<protein>
    <submittedName>
        <fullName evidence="8">ArsR family transcriptional regulator</fullName>
    </submittedName>
    <submittedName>
        <fullName evidence="6">Autorepressor SdpR family transcription factor</fullName>
    </submittedName>
</protein>
<dbReference type="InterPro" id="IPR047796">
    <property type="entry name" value="SdpR-like_repress"/>
</dbReference>
<evidence type="ECO:0000259" key="4">
    <source>
        <dbReference type="PROSITE" id="PS50987"/>
    </source>
</evidence>
<dbReference type="RefSeq" id="WP_003639197.1">
    <property type="nucleotide sequence ID" value="NZ_BJZC01000049.1"/>
</dbReference>
<name>A0A241RS50_LACPE</name>
<evidence type="ECO:0000256" key="2">
    <source>
        <dbReference type="ARBA" id="ARBA00023125"/>
    </source>
</evidence>
<dbReference type="KEGG" id="lpg:BB562_05855"/>
<feature type="domain" description="HTH arsR-type" evidence="4">
    <location>
        <begin position="1"/>
        <end position="89"/>
    </location>
</feature>
<dbReference type="Proteomes" id="UP001267003">
    <property type="component" value="Unassembled WGS sequence"/>
</dbReference>
<dbReference type="PROSITE" id="PS50987">
    <property type="entry name" value="HTH_ARSR_2"/>
    <property type="match status" value="1"/>
</dbReference>
<dbReference type="Proteomes" id="UP001263852">
    <property type="component" value="Unassembled WGS sequence"/>
</dbReference>
<dbReference type="AlphaFoldDB" id="A0A241RS50"/>
<dbReference type="GO" id="GO:0003677">
    <property type="term" value="F:DNA binding"/>
    <property type="evidence" value="ECO:0007669"/>
    <property type="project" value="UniProtKB-KW"/>
</dbReference>
<dbReference type="NCBIfam" id="NF033789">
    <property type="entry name" value="repress_SdpR"/>
    <property type="match status" value="1"/>
</dbReference>
<dbReference type="InterPro" id="IPR036388">
    <property type="entry name" value="WH-like_DNA-bd_sf"/>
</dbReference>
<evidence type="ECO:0000313" key="7">
    <source>
        <dbReference type="EMBL" id="MDT7038552.1"/>
    </source>
</evidence>
<reference evidence="5" key="4">
    <citation type="journal article" date="2023" name="Front Nutr">
        <title>Lactiplantibacillus pentosus P2020 protects the hyperuricemia and renal inflammation in mice.</title>
        <authorList>
            <person name="Wang Z."/>
            <person name="Song L."/>
            <person name="Li X."/>
            <person name="Xiao Y."/>
            <person name="Huang Y."/>
            <person name="Zhang Y."/>
            <person name="Li J."/>
            <person name="Li M."/>
            <person name="Ren Z."/>
        </authorList>
    </citation>
    <scope>NUCLEOTIDE SEQUENCE</scope>
    <source>
        <strain evidence="5">P2000</strain>
    </source>
</reference>
<dbReference type="InterPro" id="IPR011991">
    <property type="entry name" value="ArsR-like_HTH"/>
</dbReference>
<dbReference type="InterPro" id="IPR036390">
    <property type="entry name" value="WH_DNA-bd_sf"/>
</dbReference>
<reference evidence="9 11" key="2">
    <citation type="submission" date="2018-10" db="EMBL/GenBank/DDBJ databases">
        <title>Genome sequences of five Lactobacillus pentosus strains isolated from brines of traditionally fermented spanish-style green table olives and differences between them.</title>
        <authorList>
            <person name="Jimenez Diaz R."/>
        </authorList>
    </citation>
    <scope>NUCLEOTIDE SEQUENCE [LARGE SCALE GENOMIC DNA]</scope>
    <source>
        <strain evidence="9 11">IG10</strain>
    </source>
</reference>
<evidence type="ECO:0000313" key="10">
    <source>
        <dbReference type="Proteomes" id="UP000238378"/>
    </source>
</evidence>
<dbReference type="NCBIfam" id="NF033788">
    <property type="entry name" value="HTH_metalloreg"/>
    <property type="match status" value="1"/>
</dbReference>
<dbReference type="OrthoDB" id="9799175at2"/>
<keyword evidence="10" id="KW-1185">Reference proteome</keyword>
<dbReference type="Proteomes" id="UP001151834">
    <property type="component" value="Unassembled WGS sequence"/>
</dbReference>
<dbReference type="GeneID" id="49394504"/>
<evidence type="ECO:0000256" key="3">
    <source>
        <dbReference type="ARBA" id="ARBA00023163"/>
    </source>
</evidence>
<evidence type="ECO:0000313" key="5">
    <source>
        <dbReference type="EMBL" id="MDF2313057.1"/>
    </source>
</evidence>
<evidence type="ECO:0000313" key="9">
    <source>
        <dbReference type="EMBL" id="RMW42200.1"/>
    </source>
</evidence>
<dbReference type="EMBL" id="JAVLAO010000001">
    <property type="protein sequence ID" value="MDT7038552.1"/>
    <property type="molecule type" value="Genomic_DNA"/>
</dbReference>
<evidence type="ECO:0000256" key="1">
    <source>
        <dbReference type="ARBA" id="ARBA00023015"/>
    </source>
</evidence>
<keyword evidence="1" id="KW-0805">Transcription regulation</keyword>
<dbReference type="EMBL" id="JAPEQV010000010">
    <property type="protein sequence ID" value="MDF2313057.1"/>
    <property type="molecule type" value="Genomic_DNA"/>
</dbReference>
<dbReference type="InterPro" id="IPR051081">
    <property type="entry name" value="HTH_MetalResp_TranReg"/>
</dbReference>
<dbReference type="EMBL" id="RDCJ01000120">
    <property type="protein sequence ID" value="RMW42200.1"/>
    <property type="molecule type" value="Genomic_DNA"/>
</dbReference>
<reference evidence="6" key="5">
    <citation type="submission" date="2023-08" db="EMBL/GenBank/DDBJ databases">
        <authorList>
            <person name="Page C.A."/>
            <person name="Perez-Diaz I.M."/>
        </authorList>
    </citation>
    <scope>NUCLEOTIDE SEQUENCE</scope>
    <source>
        <strain evidence="7">1.8.9</strain>
        <strain evidence="6">7.8.46</strain>
    </source>
</reference>
<proteinExistence type="predicted"/>
<dbReference type="CDD" id="cd00090">
    <property type="entry name" value="HTH_ARSR"/>
    <property type="match status" value="1"/>
</dbReference>